<proteinExistence type="predicted"/>
<evidence type="ECO:0000256" key="1">
    <source>
        <dbReference type="SAM" id="Phobius"/>
    </source>
</evidence>
<name>A0A9J9GIS9_ENT38</name>
<feature type="transmembrane region" description="Helical" evidence="1">
    <location>
        <begin position="6"/>
        <end position="22"/>
    </location>
</feature>
<sequence>MKALLSSLIFNVVIAVLLVLGFNNPDSVAVNFIAIWALFACLVCIGGSVLAAVSYEDWFASQSDPYRTPKHMAIFRSLIGKSRPLLRRFWSLILSASTVLCLLAGGKVFIAFTYLLWLILFNMVRRSCRRRIKEAGLCPESL</sequence>
<keyword evidence="1" id="KW-0812">Transmembrane</keyword>
<dbReference type="RefSeq" id="WP_015960478.1">
    <property type="nucleotide sequence ID" value="NC_009436.1"/>
</dbReference>
<evidence type="ECO:0000313" key="2">
    <source>
        <dbReference type="EMBL" id="ABP62151.1"/>
    </source>
</evidence>
<protein>
    <submittedName>
        <fullName evidence="2">LysA protein</fullName>
    </submittedName>
</protein>
<accession>A0A9J9GIS9</accession>
<dbReference type="AlphaFoldDB" id="A0A9J9GIS9"/>
<dbReference type="Proteomes" id="UP000000230">
    <property type="component" value="Chromosome"/>
</dbReference>
<dbReference type="OrthoDB" id="6628072at2"/>
<dbReference type="KEGG" id="ent:Ent638_3493"/>
<gene>
    <name evidence="2" type="ordered locus">Ent638_3493</name>
</gene>
<dbReference type="NCBIfam" id="NF038378">
    <property type="entry name" value="DNZ54_00345_fm"/>
    <property type="match status" value="1"/>
</dbReference>
<feature type="transmembrane region" description="Helical" evidence="1">
    <location>
        <begin position="89"/>
        <end position="121"/>
    </location>
</feature>
<feature type="transmembrane region" description="Helical" evidence="1">
    <location>
        <begin position="29"/>
        <end position="55"/>
    </location>
</feature>
<dbReference type="EMBL" id="CP000653">
    <property type="protein sequence ID" value="ABP62151.1"/>
    <property type="molecule type" value="Genomic_DNA"/>
</dbReference>
<keyword evidence="1" id="KW-1133">Transmembrane helix</keyword>
<organism evidence="2 3">
    <name type="scientific">Enterobacter sp. (strain 638)</name>
    <dbReference type="NCBI Taxonomy" id="399742"/>
    <lineage>
        <taxon>Bacteria</taxon>
        <taxon>Pseudomonadati</taxon>
        <taxon>Pseudomonadota</taxon>
        <taxon>Gammaproteobacteria</taxon>
        <taxon>Enterobacterales</taxon>
        <taxon>Enterobacteriaceae</taxon>
        <taxon>Enterobacter</taxon>
    </lineage>
</organism>
<reference evidence="3" key="1">
    <citation type="journal article" date="2010" name="PLoS Genet.">
        <title>Genome sequence of the plant growth promoting endophytic bacterium Enterobacter sp. 638.</title>
        <authorList>
            <person name="Taghavi S."/>
            <person name="van der Lelie D."/>
            <person name="Hoffman A."/>
            <person name="Zhang Y.B."/>
            <person name="Walla M.D."/>
            <person name="Vangronsveld J."/>
            <person name="Newman L."/>
            <person name="Monchy S."/>
        </authorList>
    </citation>
    <scope>NUCLEOTIDE SEQUENCE [LARGE SCALE GENOMIC DNA]</scope>
    <source>
        <strain evidence="3">638</strain>
    </source>
</reference>
<evidence type="ECO:0000313" key="3">
    <source>
        <dbReference type="Proteomes" id="UP000000230"/>
    </source>
</evidence>
<keyword evidence="1" id="KW-0472">Membrane</keyword>
<keyword evidence="3" id="KW-1185">Reference proteome</keyword>
<dbReference type="InterPro" id="IPR047759">
    <property type="entry name" value="LysA-like"/>
</dbReference>